<evidence type="ECO:0000256" key="1">
    <source>
        <dbReference type="SAM" id="MobiDB-lite"/>
    </source>
</evidence>
<feature type="compositionally biased region" description="Basic and acidic residues" evidence="1">
    <location>
        <begin position="1"/>
        <end position="11"/>
    </location>
</feature>
<sequence length="306" mass="30837">MGRARPREDSPGRGPAGFSGFQAWTWDVAAPGAGAQEDGAEGSSAELGDLACRLRRALDSDCAARDIAGRAAAGCLEHLLSLTDRLSSSARPGGGAPQPLAPWLDGLGLKSRVQWRAAPPIRQLASYCGGTSGSASDAAEDVLLLAGSVKASAVDSKPYGPASVSSLSASFGPGGDPMATAEREVKELVDLGIAHANPIAASASGLIAVSRAGGVVLLEGNSLAAEMAGACLKAFDNGGAGDADSPVSLAVIARHAVKYTVLSLEFDCGGEHLAVVGLRDLQVWTVEGSGRVQDRLPVEVSRAASG</sequence>
<accession>A0A061QX47</accession>
<dbReference type="EMBL" id="GBEZ01023903">
    <property type="protein sequence ID" value="JAC63025.1"/>
    <property type="molecule type" value="Transcribed_RNA"/>
</dbReference>
<reference evidence="2" key="1">
    <citation type="submission" date="2014-05" db="EMBL/GenBank/DDBJ databases">
        <title>The transcriptome of the halophilic microalga Tetraselmis sp. GSL018 isolated from the Great Salt Lake, Utah.</title>
        <authorList>
            <person name="Jinkerson R.E."/>
            <person name="D'Adamo S."/>
            <person name="Posewitz M.C."/>
        </authorList>
    </citation>
    <scope>NUCLEOTIDE SEQUENCE</scope>
    <source>
        <strain evidence="2">GSL018</strain>
    </source>
</reference>
<evidence type="ECO:0000313" key="2">
    <source>
        <dbReference type="EMBL" id="JAC63025.1"/>
    </source>
</evidence>
<feature type="region of interest" description="Disordered" evidence="1">
    <location>
        <begin position="1"/>
        <end position="20"/>
    </location>
</feature>
<organism evidence="2">
    <name type="scientific">Tetraselmis sp. GSL018</name>
    <dbReference type="NCBI Taxonomy" id="582737"/>
    <lineage>
        <taxon>Eukaryota</taxon>
        <taxon>Viridiplantae</taxon>
        <taxon>Chlorophyta</taxon>
        <taxon>core chlorophytes</taxon>
        <taxon>Chlorodendrophyceae</taxon>
        <taxon>Chlorodendrales</taxon>
        <taxon>Chlorodendraceae</taxon>
        <taxon>Tetraselmis</taxon>
    </lineage>
</organism>
<protein>
    <submittedName>
        <fullName evidence="2">Uncharacterized protein</fullName>
    </submittedName>
</protein>
<name>A0A061QX47_9CHLO</name>
<gene>
    <name evidence="2" type="ORF">TSPGSL018_21695</name>
</gene>
<proteinExistence type="predicted"/>
<dbReference type="AlphaFoldDB" id="A0A061QX47"/>
<feature type="non-terminal residue" evidence="2">
    <location>
        <position position="306"/>
    </location>
</feature>